<reference evidence="1" key="1">
    <citation type="submission" date="2022-08" db="EMBL/GenBank/DDBJ databases">
        <title>Chelativorans sichuanense sp. nov., a paraffin oil-degrading bacterium isolated from a mixture of oil-based drill cuttings and paddy soil.</title>
        <authorList>
            <person name="Yu J."/>
            <person name="Liu H."/>
            <person name="Chen Q."/>
        </authorList>
    </citation>
    <scope>NUCLEOTIDE SEQUENCE</scope>
    <source>
        <strain evidence="1">SCAU 2101</strain>
    </source>
</reference>
<protein>
    <submittedName>
        <fullName evidence="1">Uncharacterized protein</fullName>
    </submittedName>
</protein>
<dbReference type="RefSeq" id="WP_261517175.1">
    <property type="nucleotide sequence ID" value="NZ_JAODNV010000031.1"/>
</dbReference>
<keyword evidence="2" id="KW-1185">Reference proteome</keyword>
<dbReference type="Proteomes" id="UP001149009">
    <property type="component" value="Unassembled WGS sequence"/>
</dbReference>
<name>A0A9X3B0N8_9HYPH</name>
<gene>
    <name evidence="1" type="ORF">NYR54_18395</name>
</gene>
<evidence type="ECO:0000313" key="1">
    <source>
        <dbReference type="EMBL" id="MCT8992225.1"/>
    </source>
</evidence>
<proteinExistence type="predicted"/>
<organism evidence="1 2">
    <name type="scientific">Chelativorans petroleitrophicus</name>
    <dbReference type="NCBI Taxonomy" id="2975484"/>
    <lineage>
        <taxon>Bacteria</taxon>
        <taxon>Pseudomonadati</taxon>
        <taxon>Pseudomonadota</taxon>
        <taxon>Alphaproteobacteria</taxon>
        <taxon>Hyphomicrobiales</taxon>
        <taxon>Phyllobacteriaceae</taxon>
        <taxon>Chelativorans</taxon>
    </lineage>
</organism>
<evidence type="ECO:0000313" key="2">
    <source>
        <dbReference type="Proteomes" id="UP001149009"/>
    </source>
</evidence>
<sequence>MSTVTLNCLRNEAACGASPQLAAADAFAANVGDITLELADLTVGQLSAVAALMLALDRAVSRARNAERALAAHLSTCICHSFDVAGAEVVDDTPCVEDEPSEAVAHMAAA</sequence>
<dbReference type="EMBL" id="JAODNV010000031">
    <property type="protein sequence ID" value="MCT8992225.1"/>
    <property type="molecule type" value="Genomic_DNA"/>
</dbReference>
<dbReference type="AlphaFoldDB" id="A0A9X3B0N8"/>
<accession>A0A9X3B0N8</accession>
<comment type="caution">
    <text evidence="1">The sequence shown here is derived from an EMBL/GenBank/DDBJ whole genome shotgun (WGS) entry which is preliminary data.</text>
</comment>